<evidence type="ECO:0000313" key="5">
    <source>
        <dbReference type="Proteomes" id="UP000219621"/>
    </source>
</evidence>
<dbReference type="PANTHER" id="PTHR23088:SF27">
    <property type="entry name" value="DEAMINATED GLUTATHIONE AMIDASE"/>
    <property type="match status" value="1"/>
</dbReference>
<evidence type="ECO:0000313" key="4">
    <source>
        <dbReference type="EMBL" id="SOD90470.1"/>
    </source>
</evidence>
<evidence type="ECO:0000256" key="2">
    <source>
        <dbReference type="ARBA" id="ARBA00022801"/>
    </source>
</evidence>
<dbReference type="PROSITE" id="PS01227">
    <property type="entry name" value="UPF0012"/>
    <property type="match status" value="1"/>
</dbReference>
<feature type="domain" description="CN hydrolase" evidence="3">
    <location>
        <begin position="4"/>
        <end position="250"/>
    </location>
</feature>
<dbReference type="EMBL" id="OCNJ01000001">
    <property type="protein sequence ID" value="SOD90470.1"/>
    <property type="molecule type" value="Genomic_DNA"/>
</dbReference>
<name>A0A286G4I5_9PROT</name>
<dbReference type="InterPro" id="IPR001110">
    <property type="entry name" value="UPF0012_CS"/>
</dbReference>
<dbReference type="Gene3D" id="3.60.110.10">
    <property type="entry name" value="Carbon-nitrogen hydrolase"/>
    <property type="match status" value="1"/>
</dbReference>
<dbReference type="OrthoDB" id="9811121at2"/>
<dbReference type="GO" id="GO:0016811">
    <property type="term" value="F:hydrolase activity, acting on carbon-nitrogen (but not peptide) bonds, in linear amides"/>
    <property type="evidence" value="ECO:0007669"/>
    <property type="project" value="InterPro"/>
</dbReference>
<evidence type="ECO:0000256" key="1">
    <source>
        <dbReference type="ARBA" id="ARBA00010613"/>
    </source>
</evidence>
<dbReference type="PANTHER" id="PTHR23088">
    <property type="entry name" value="NITRILASE-RELATED"/>
    <property type="match status" value="1"/>
</dbReference>
<dbReference type="RefSeq" id="WP_097277433.1">
    <property type="nucleotide sequence ID" value="NZ_OCNJ01000001.1"/>
</dbReference>
<evidence type="ECO:0000259" key="3">
    <source>
        <dbReference type="PROSITE" id="PS50263"/>
    </source>
</evidence>
<organism evidence="4 5">
    <name type="scientific">Caenispirillum bisanense</name>
    <dbReference type="NCBI Taxonomy" id="414052"/>
    <lineage>
        <taxon>Bacteria</taxon>
        <taxon>Pseudomonadati</taxon>
        <taxon>Pseudomonadota</taxon>
        <taxon>Alphaproteobacteria</taxon>
        <taxon>Rhodospirillales</taxon>
        <taxon>Novispirillaceae</taxon>
        <taxon>Caenispirillum</taxon>
    </lineage>
</organism>
<dbReference type="Pfam" id="PF00795">
    <property type="entry name" value="CN_hydrolase"/>
    <property type="match status" value="1"/>
</dbReference>
<reference evidence="4 5" key="1">
    <citation type="submission" date="2017-09" db="EMBL/GenBank/DDBJ databases">
        <authorList>
            <person name="Ehlers B."/>
            <person name="Leendertz F.H."/>
        </authorList>
    </citation>
    <scope>NUCLEOTIDE SEQUENCE [LARGE SCALE GENOMIC DNA]</scope>
    <source>
        <strain evidence="4 5">USBA 140</strain>
    </source>
</reference>
<dbReference type="Proteomes" id="UP000219621">
    <property type="component" value="Unassembled WGS sequence"/>
</dbReference>
<protein>
    <submittedName>
        <fullName evidence="4">Predicted amidohydrolase</fullName>
    </submittedName>
</protein>
<dbReference type="InterPro" id="IPR045254">
    <property type="entry name" value="Nit1/2_C-N_Hydrolase"/>
</dbReference>
<keyword evidence="5" id="KW-1185">Reference proteome</keyword>
<keyword evidence="2 4" id="KW-0378">Hydrolase</keyword>
<dbReference type="AlphaFoldDB" id="A0A286G4I5"/>
<dbReference type="CDD" id="cd07572">
    <property type="entry name" value="nit"/>
    <property type="match status" value="1"/>
</dbReference>
<proteinExistence type="inferred from homology"/>
<comment type="similarity">
    <text evidence="1">Belongs to the carbon-nitrogen hydrolase superfamily. NIT1/NIT2 family.</text>
</comment>
<dbReference type="SUPFAM" id="SSF56317">
    <property type="entry name" value="Carbon-nitrogen hydrolase"/>
    <property type="match status" value="1"/>
</dbReference>
<dbReference type="PROSITE" id="PS50263">
    <property type="entry name" value="CN_HYDROLASE"/>
    <property type="match status" value="1"/>
</dbReference>
<gene>
    <name evidence="4" type="ORF">SAMN05421508_101553</name>
</gene>
<dbReference type="InterPro" id="IPR003010">
    <property type="entry name" value="C-N_Hydrolase"/>
</dbReference>
<sequence length="272" mass="28862">MTTVRAACLQVNAGRDMAANIDTACALVREARAGGADLVLMPENVSLMEWGRDNVLAAARPEPDHPALAAFRDLAVETGVWLHCGSIAVALANGKVANRTYVLGPSGAIVGRYDKIHMFDVDLGGGEVYRESATFQPGGQAVVVATPWGGLGLSICYDLRFPHLYRTLAKNGAQFLTVPSAFTRPTGAAHWEVLLRARAIETGCWVLAPAQTGEHTGRQTWGHALIVAPWGEVVADAGESPGLIYADLDTAAVDKARGKVPSLTHDRPFSLV</sequence>
<accession>A0A286G4I5</accession>
<dbReference type="InterPro" id="IPR036526">
    <property type="entry name" value="C-N_Hydrolase_sf"/>
</dbReference>